<name>A0A1B6E4W8_9HEMI</name>
<dbReference type="PROSITE" id="PS50297">
    <property type="entry name" value="ANK_REP_REGION"/>
    <property type="match status" value="3"/>
</dbReference>
<feature type="non-terminal residue" evidence="4">
    <location>
        <position position="1"/>
    </location>
</feature>
<dbReference type="Pfam" id="PF12796">
    <property type="entry name" value="Ank_2"/>
    <property type="match status" value="2"/>
</dbReference>
<dbReference type="Gene3D" id="1.25.40.20">
    <property type="entry name" value="Ankyrin repeat-containing domain"/>
    <property type="match status" value="3"/>
</dbReference>
<dbReference type="Pfam" id="PF00023">
    <property type="entry name" value="Ank"/>
    <property type="match status" value="1"/>
</dbReference>
<keyword evidence="2 3" id="KW-0040">ANK repeat</keyword>
<evidence type="ECO:0000256" key="1">
    <source>
        <dbReference type="ARBA" id="ARBA00022737"/>
    </source>
</evidence>
<feature type="non-terminal residue" evidence="4">
    <location>
        <position position="227"/>
    </location>
</feature>
<dbReference type="InterPro" id="IPR002110">
    <property type="entry name" value="Ankyrin_rpt"/>
</dbReference>
<dbReference type="PANTHER" id="PTHR24180:SF45">
    <property type="entry name" value="POLY [ADP-RIBOSE] POLYMERASE TANKYRASE"/>
    <property type="match status" value="1"/>
</dbReference>
<dbReference type="InterPro" id="IPR051637">
    <property type="entry name" value="Ank_repeat_dom-contain_49"/>
</dbReference>
<gene>
    <name evidence="4" type="ORF">g.1615</name>
</gene>
<evidence type="ECO:0000256" key="3">
    <source>
        <dbReference type="PROSITE-ProRule" id="PRU00023"/>
    </source>
</evidence>
<dbReference type="SMART" id="SM00248">
    <property type="entry name" value="ANK"/>
    <property type="match status" value="6"/>
</dbReference>
<evidence type="ECO:0000313" key="4">
    <source>
        <dbReference type="EMBL" id="JAS32929.1"/>
    </source>
</evidence>
<protein>
    <submittedName>
        <fullName evidence="4">Uncharacterized protein</fullName>
    </submittedName>
</protein>
<feature type="repeat" description="ANK" evidence="3">
    <location>
        <begin position="153"/>
        <end position="185"/>
    </location>
</feature>
<organism evidence="4">
    <name type="scientific">Clastoptera arizonana</name>
    <name type="common">Arizona spittle bug</name>
    <dbReference type="NCBI Taxonomy" id="38151"/>
    <lineage>
        <taxon>Eukaryota</taxon>
        <taxon>Metazoa</taxon>
        <taxon>Ecdysozoa</taxon>
        <taxon>Arthropoda</taxon>
        <taxon>Hexapoda</taxon>
        <taxon>Insecta</taxon>
        <taxon>Pterygota</taxon>
        <taxon>Neoptera</taxon>
        <taxon>Paraneoptera</taxon>
        <taxon>Hemiptera</taxon>
        <taxon>Auchenorrhyncha</taxon>
        <taxon>Cercopoidea</taxon>
        <taxon>Clastopteridae</taxon>
        <taxon>Clastoptera</taxon>
    </lineage>
</organism>
<reference evidence="4" key="1">
    <citation type="submission" date="2015-12" db="EMBL/GenBank/DDBJ databases">
        <title>De novo transcriptome assembly of four potential Pierce s Disease insect vectors from Arizona vineyards.</title>
        <authorList>
            <person name="Tassone E.E."/>
        </authorList>
    </citation>
    <scope>NUCLEOTIDE SEQUENCE</scope>
</reference>
<dbReference type="PRINTS" id="PR01415">
    <property type="entry name" value="ANKYRIN"/>
</dbReference>
<keyword evidence="1" id="KW-0677">Repeat</keyword>
<sequence length="227" mass="24729">RVHDLVTGGISIDSITADGSTALHVAAMYGHLEMTVLLVFLKANLNAINKFKRTPLVVAIVNKNFKVCEFLISSINIHLKDVKSKTPLLYCGELGAPVELLKDLIKKGANVNDKLPNGKTFLHIVTCNSPLNVIDLINYFIEAGGDVNAFCNVNYTPLHEASILGNFCVAKFLLEKGAVIDARSLKSTTPLHFAIDTKHLEVAKLLIENGANINAVDQTNWSPLHFA</sequence>
<proteinExistence type="predicted"/>
<feature type="repeat" description="ANK" evidence="3">
    <location>
        <begin position="186"/>
        <end position="218"/>
    </location>
</feature>
<dbReference type="EMBL" id="GEDC01004369">
    <property type="protein sequence ID" value="JAS32929.1"/>
    <property type="molecule type" value="Transcribed_RNA"/>
</dbReference>
<accession>A0A1B6E4W8</accession>
<dbReference type="SUPFAM" id="SSF48403">
    <property type="entry name" value="Ankyrin repeat"/>
    <property type="match status" value="1"/>
</dbReference>
<dbReference type="InterPro" id="IPR036770">
    <property type="entry name" value="Ankyrin_rpt-contain_sf"/>
</dbReference>
<feature type="repeat" description="ANK" evidence="3">
    <location>
        <begin position="117"/>
        <end position="152"/>
    </location>
</feature>
<dbReference type="PANTHER" id="PTHR24180">
    <property type="entry name" value="CYCLIN-DEPENDENT KINASE INHIBITOR 2C-RELATED"/>
    <property type="match status" value="1"/>
</dbReference>
<feature type="repeat" description="ANK" evidence="3">
    <location>
        <begin position="18"/>
        <end position="50"/>
    </location>
</feature>
<evidence type="ECO:0000256" key="2">
    <source>
        <dbReference type="ARBA" id="ARBA00023043"/>
    </source>
</evidence>
<dbReference type="PROSITE" id="PS50088">
    <property type="entry name" value="ANK_REPEAT"/>
    <property type="match status" value="4"/>
</dbReference>
<dbReference type="AlphaFoldDB" id="A0A1B6E4W8"/>